<dbReference type="Proteomes" id="UP001500392">
    <property type="component" value="Unassembled WGS sequence"/>
</dbReference>
<name>A0ABP7X7L8_9GAMM</name>
<protein>
    <recommendedName>
        <fullName evidence="5">Tetratricopeptide repeat protein</fullName>
    </recommendedName>
</protein>
<evidence type="ECO:0000313" key="3">
    <source>
        <dbReference type="EMBL" id="GAA4106686.1"/>
    </source>
</evidence>
<feature type="chain" id="PRO_5045905138" description="Tetratricopeptide repeat protein" evidence="2">
    <location>
        <begin position="31"/>
        <end position="622"/>
    </location>
</feature>
<keyword evidence="1" id="KW-0802">TPR repeat</keyword>
<evidence type="ECO:0000256" key="1">
    <source>
        <dbReference type="PROSITE-ProRule" id="PRU00339"/>
    </source>
</evidence>
<dbReference type="Gene3D" id="1.25.40.10">
    <property type="entry name" value="Tetratricopeptide repeat domain"/>
    <property type="match status" value="1"/>
</dbReference>
<gene>
    <name evidence="3" type="ORF">GCM10022414_37310</name>
</gene>
<evidence type="ECO:0000313" key="4">
    <source>
        <dbReference type="Proteomes" id="UP001500392"/>
    </source>
</evidence>
<evidence type="ECO:0000256" key="2">
    <source>
        <dbReference type="SAM" id="SignalP"/>
    </source>
</evidence>
<organism evidence="3 4">
    <name type="scientific">Zhongshania borealis</name>
    <dbReference type="NCBI Taxonomy" id="889488"/>
    <lineage>
        <taxon>Bacteria</taxon>
        <taxon>Pseudomonadati</taxon>
        <taxon>Pseudomonadota</taxon>
        <taxon>Gammaproteobacteria</taxon>
        <taxon>Cellvibrionales</taxon>
        <taxon>Spongiibacteraceae</taxon>
        <taxon>Zhongshania</taxon>
    </lineage>
</organism>
<dbReference type="InterPro" id="IPR019734">
    <property type="entry name" value="TPR_rpt"/>
</dbReference>
<dbReference type="PROSITE" id="PS50005">
    <property type="entry name" value="TPR"/>
    <property type="match status" value="1"/>
</dbReference>
<dbReference type="SUPFAM" id="SSF48452">
    <property type="entry name" value="TPR-like"/>
    <property type="match status" value="2"/>
</dbReference>
<dbReference type="InterPro" id="IPR011990">
    <property type="entry name" value="TPR-like_helical_dom_sf"/>
</dbReference>
<accession>A0ABP7X7L8</accession>
<sequence>MVSFVKIPSLSILKYAVWCVALLLSAAVNAGDSASLKAQALNLYSELKMAEEAVPNNGNSVAVYIANHEQDLAIQSVIFSVDGRESARYNYSERDAEALNNGGLHLLIELQLPAGEHKIAAKFVVIDVDAGIHAGRLYPRFEQAISLKNDTQLKLELVRGGLFKMQAKAEIRVHDLGPENNVGSDSKPRLKAAYFNARRHLAFDALADAIAIIKSGAGVALFSDKQKQALSQSVAELGLRGELPELQGIVERSGGDQKTPLSAMFARYNAGVALIQQGKYAEGVAILVELSEGESYPHEEILLRDKTNLALGFHFLKQDDSEKSVEYFSKVRRLSPYANKALVGLGWAILTPSRSAASSAENDLNSPGVGAKSMPYLWSGSEDEIAWARRHAPFRRAWAVAHGEKAEDLQAAMVPWMELISRDPLDPAVQEGLLILPYAMSHWAGQSQRAEKYYVSASDQLQQALQTLDTASADIKNGGLRGAIDQVDRSDDSGWDIWLSALTASKDAYLDLLLDSSEFHRALSEYRQLTHISTVLSEYQNTFMADSRRGALADELETLLLKLNASAATWAANLDREALAEISRHRKRTEAYLAEANFALARNHENTRRKLNDVVWDGEARR</sequence>
<evidence type="ECO:0008006" key="5">
    <source>
        <dbReference type="Google" id="ProtNLM"/>
    </source>
</evidence>
<reference evidence="4" key="1">
    <citation type="journal article" date="2019" name="Int. J. Syst. Evol. Microbiol.">
        <title>The Global Catalogue of Microorganisms (GCM) 10K type strain sequencing project: providing services to taxonomists for standard genome sequencing and annotation.</title>
        <authorList>
            <consortium name="The Broad Institute Genomics Platform"/>
            <consortium name="The Broad Institute Genome Sequencing Center for Infectious Disease"/>
            <person name="Wu L."/>
            <person name="Ma J."/>
        </authorList>
    </citation>
    <scope>NUCLEOTIDE SEQUENCE [LARGE SCALE GENOMIC DNA]</scope>
    <source>
        <strain evidence="4">JCM 17304</strain>
    </source>
</reference>
<feature type="repeat" description="TPR" evidence="1">
    <location>
        <begin position="305"/>
        <end position="338"/>
    </location>
</feature>
<proteinExistence type="predicted"/>
<feature type="signal peptide" evidence="2">
    <location>
        <begin position="1"/>
        <end position="30"/>
    </location>
</feature>
<dbReference type="EMBL" id="BAABDM010000014">
    <property type="protein sequence ID" value="GAA4106686.1"/>
    <property type="molecule type" value="Genomic_DNA"/>
</dbReference>
<keyword evidence="2" id="KW-0732">Signal</keyword>
<keyword evidence="4" id="KW-1185">Reference proteome</keyword>
<comment type="caution">
    <text evidence="3">The sequence shown here is derived from an EMBL/GenBank/DDBJ whole genome shotgun (WGS) entry which is preliminary data.</text>
</comment>